<proteinExistence type="predicted"/>
<evidence type="ECO:0000313" key="2">
    <source>
        <dbReference type="EMBL" id="QHT92104.1"/>
    </source>
</evidence>
<evidence type="ECO:0000259" key="1">
    <source>
        <dbReference type="PROSITE" id="PS50191"/>
    </source>
</evidence>
<dbReference type="EMBL" id="MN740177">
    <property type="protein sequence ID" value="QHT92104.1"/>
    <property type="molecule type" value="Genomic_DNA"/>
</dbReference>
<dbReference type="InterPro" id="IPR036865">
    <property type="entry name" value="CRAL-TRIO_dom_sf"/>
</dbReference>
<protein>
    <recommendedName>
        <fullName evidence="1">CRAL-TRIO domain-containing protein</fullName>
    </recommendedName>
</protein>
<dbReference type="PROSITE" id="PS50191">
    <property type="entry name" value="CRAL_TRIO"/>
    <property type="match status" value="1"/>
</dbReference>
<dbReference type="AlphaFoldDB" id="A0A6C0IG29"/>
<dbReference type="Pfam" id="PF00650">
    <property type="entry name" value="CRAL_TRIO"/>
    <property type="match status" value="1"/>
</dbReference>
<dbReference type="SUPFAM" id="SSF52087">
    <property type="entry name" value="CRAL/TRIO domain"/>
    <property type="match status" value="1"/>
</dbReference>
<organism evidence="2">
    <name type="scientific">viral metagenome</name>
    <dbReference type="NCBI Taxonomy" id="1070528"/>
    <lineage>
        <taxon>unclassified sequences</taxon>
        <taxon>metagenomes</taxon>
        <taxon>organismal metagenomes</taxon>
    </lineage>
</organism>
<accession>A0A6C0IG29</accession>
<name>A0A6C0IG29_9ZZZZ</name>
<reference evidence="2" key="1">
    <citation type="journal article" date="2020" name="Nature">
        <title>Giant virus diversity and host interactions through global metagenomics.</title>
        <authorList>
            <person name="Schulz F."/>
            <person name="Roux S."/>
            <person name="Paez-Espino D."/>
            <person name="Jungbluth S."/>
            <person name="Walsh D.A."/>
            <person name="Denef V.J."/>
            <person name="McMahon K.D."/>
            <person name="Konstantinidis K.T."/>
            <person name="Eloe-Fadrosh E.A."/>
            <person name="Kyrpides N.C."/>
            <person name="Woyke T."/>
        </authorList>
    </citation>
    <scope>NUCLEOTIDE SEQUENCE</scope>
    <source>
        <strain evidence="2">GVMAG-M-3300023184-86</strain>
    </source>
</reference>
<dbReference type="InterPro" id="IPR001251">
    <property type="entry name" value="CRAL-TRIO_dom"/>
</dbReference>
<sequence>MASYHTDITNTQYENETLLLKILNMLCYINLDNNIVLNYQYFKFIGNSNTYTVLIQHIVNVFEKCLSSQPTLKIHLYIKTVTLADINKHLTFIKLFTETLKMKFPDKLEKCFIYDPSFIFSQIYGIISKFIDKPTLQKIEVIKNS</sequence>
<feature type="domain" description="CRAL-TRIO" evidence="1">
    <location>
        <begin position="54"/>
        <end position="145"/>
    </location>
</feature>
<dbReference type="Gene3D" id="3.40.525.10">
    <property type="entry name" value="CRAL-TRIO lipid binding domain"/>
    <property type="match status" value="1"/>
</dbReference>